<evidence type="ECO:0000256" key="1">
    <source>
        <dbReference type="ARBA" id="ARBA00012513"/>
    </source>
</evidence>
<dbReference type="Pfam" id="PF03793">
    <property type="entry name" value="PASTA"/>
    <property type="match status" value="1"/>
</dbReference>
<evidence type="ECO:0000256" key="5">
    <source>
        <dbReference type="ARBA" id="ARBA00022741"/>
    </source>
</evidence>
<feature type="domain" description="PASTA" evidence="13">
    <location>
        <begin position="389"/>
        <end position="460"/>
    </location>
</feature>
<dbReference type="InterPro" id="IPR017441">
    <property type="entry name" value="Protein_kinase_ATP_BS"/>
</dbReference>
<dbReference type="SUPFAM" id="SSF56112">
    <property type="entry name" value="Protein kinase-like (PK-like)"/>
    <property type="match status" value="1"/>
</dbReference>
<dbReference type="PROSITE" id="PS51178">
    <property type="entry name" value="PASTA"/>
    <property type="match status" value="1"/>
</dbReference>
<comment type="caution">
    <text evidence="14">The sequence shown here is derived from an EMBL/GenBank/DDBJ whole genome shotgun (WGS) entry which is preliminary data.</text>
</comment>
<feature type="domain" description="Protein kinase" evidence="12">
    <location>
        <begin position="56"/>
        <end position="322"/>
    </location>
</feature>
<evidence type="ECO:0000256" key="11">
    <source>
        <dbReference type="SAM" id="MobiDB-lite"/>
    </source>
</evidence>
<evidence type="ECO:0000313" key="14">
    <source>
        <dbReference type="EMBL" id="GAA2491706.1"/>
    </source>
</evidence>
<evidence type="ECO:0000256" key="9">
    <source>
        <dbReference type="ARBA" id="ARBA00048679"/>
    </source>
</evidence>
<dbReference type="InterPro" id="IPR011009">
    <property type="entry name" value="Kinase-like_dom_sf"/>
</dbReference>
<keyword evidence="15" id="KW-1185">Reference proteome</keyword>
<gene>
    <name evidence="14" type="ORF">GCM10010276_33960</name>
</gene>
<feature type="binding site" evidence="10">
    <location>
        <position position="85"/>
    </location>
    <ligand>
        <name>ATP</name>
        <dbReference type="ChEBI" id="CHEBI:30616"/>
    </ligand>
</feature>
<dbReference type="EMBL" id="BAAASG010000007">
    <property type="protein sequence ID" value="GAA2491706.1"/>
    <property type="molecule type" value="Genomic_DNA"/>
</dbReference>
<name>A0ABP5Z3D6_STRLO</name>
<dbReference type="CDD" id="cd06577">
    <property type="entry name" value="PASTA_pknB"/>
    <property type="match status" value="1"/>
</dbReference>
<dbReference type="Proteomes" id="UP001501777">
    <property type="component" value="Unassembled WGS sequence"/>
</dbReference>
<dbReference type="PANTHER" id="PTHR43289">
    <property type="entry name" value="MITOGEN-ACTIVATED PROTEIN KINASE KINASE KINASE 20-RELATED"/>
    <property type="match status" value="1"/>
</dbReference>
<protein>
    <recommendedName>
        <fullName evidence="1">non-specific serine/threonine protein kinase</fullName>
        <ecNumber evidence="1">2.7.11.1</ecNumber>
    </recommendedName>
</protein>
<evidence type="ECO:0000256" key="3">
    <source>
        <dbReference type="ARBA" id="ARBA00022679"/>
    </source>
</evidence>
<dbReference type="SMART" id="SM00220">
    <property type="entry name" value="S_TKc"/>
    <property type="match status" value="1"/>
</dbReference>
<evidence type="ECO:0000256" key="8">
    <source>
        <dbReference type="ARBA" id="ARBA00047899"/>
    </source>
</evidence>
<organism evidence="14 15">
    <name type="scientific">Streptomyces longisporus</name>
    <dbReference type="NCBI Taxonomy" id="1948"/>
    <lineage>
        <taxon>Bacteria</taxon>
        <taxon>Bacillati</taxon>
        <taxon>Actinomycetota</taxon>
        <taxon>Actinomycetes</taxon>
        <taxon>Kitasatosporales</taxon>
        <taxon>Streptomycetaceae</taxon>
        <taxon>Streptomyces</taxon>
    </lineage>
</organism>
<evidence type="ECO:0000313" key="15">
    <source>
        <dbReference type="Proteomes" id="UP001501777"/>
    </source>
</evidence>
<keyword evidence="6" id="KW-0418">Kinase</keyword>
<dbReference type="Gene3D" id="3.30.10.20">
    <property type="match status" value="1"/>
</dbReference>
<dbReference type="PROSITE" id="PS00107">
    <property type="entry name" value="PROTEIN_KINASE_ATP"/>
    <property type="match status" value="1"/>
</dbReference>
<dbReference type="PROSITE" id="PS50011">
    <property type="entry name" value="PROTEIN_KINASE_DOM"/>
    <property type="match status" value="1"/>
</dbReference>
<accession>A0ABP5Z3D6</accession>
<dbReference type="PANTHER" id="PTHR43289:SF6">
    <property type="entry name" value="SERINE_THREONINE-PROTEIN KINASE NEKL-3"/>
    <property type="match status" value="1"/>
</dbReference>
<dbReference type="InterPro" id="IPR000719">
    <property type="entry name" value="Prot_kinase_dom"/>
</dbReference>
<evidence type="ECO:0000256" key="4">
    <source>
        <dbReference type="ARBA" id="ARBA00022737"/>
    </source>
</evidence>
<dbReference type="Pfam" id="PF00069">
    <property type="entry name" value="Pkinase"/>
    <property type="match status" value="1"/>
</dbReference>
<feature type="region of interest" description="Disordered" evidence="11">
    <location>
        <begin position="1"/>
        <end position="43"/>
    </location>
</feature>
<dbReference type="Gene3D" id="1.10.510.10">
    <property type="entry name" value="Transferase(Phosphotransferase) domain 1"/>
    <property type="match status" value="1"/>
</dbReference>
<dbReference type="Gene3D" id="3.30.200.20">
    <property type="entry name" value="Phosphorylase Kinase, domain 1"/>
    <property type="match status" value="1"/>
</dbReference>
<reference evidence="15" key="1">
    <citation type="journal article" date="2019" name="Int. J. Syst. Evol. Microbiol.">
        <title>The Global Catalogue of Microorganisms (GCM) 10K type strain sequencing project: providing services to taxonomists for standard genome sequencing and annotation.</title>
        <authorList>
            <consortium name="The Broad Institute Genomics Platform"/>
            <consortium name="The Broad Institute Genome Sequencing Center for Infectious Disease"/>
            <person name="Wu L."/>
            <person name="Ma J."/>
        </authorList>
    </citation>
    <scope>NUCLEOTIDE SEQUENCE [LARGE SCALE GENOMIC DNA]</scope>
    <source>
        <strain evidence="15">JCM 4395</strain>
    </source>
</reference>
<sequence>MLVGPADGRVGVGSARCRRPHTGSQRSHNNRLYRASAESGNEGEHVDRMRRLGGRYCLEQALGQGGMAEVWLARDLLLFRPVAVKTLRPELAADAEHWARFRREAVSTALLGHPSIVSVYDAGEEMADGGPVPYLVMEYVRGTTLLQLVRDERISGPEHALELTLGVLEALEHAHRHGIVHRDIKPANAMLSHEGTVKVMDFGIAWSVDPAGKTLTRTSVVLGTAAYLSPEQARGEVVDCRTDLYSTGCLLFELLTGRPPFTGETPLAVAMKHVAEPPVPPSAHAPGLPPAYDSLVLRALSKDRADRYQTAGEMRDAIREVLAGRPSVVTSPAPVLPPTDRDTSLSPPGGPRKAGSVRRRRIRRALQATAVLLVTVTGVAAHLITGRPTSPDALVAAPSLIGKTMAQARSTAQAADVRLQRVRYRACPRPAVPAGRVCEQTPSPGSRVAPHTVVRVTVSFGPSQ</sequence>
<comment type="catalytic activity">
    <reaction evidence="9">
        <text>L-seryl-[protein] + ATP = O-phospho-L-seryl-[protein] + ADP + H(+)</text>
        <dbReference type="Rhea" id="RHEA:17989"/>
        <dbReference type="Rhea" id="RHEA-COMP:9863"/>
        <dbReference type="Rhea" id="RHEA-COMP:11604"/>
        <dbReference type="ChEBI" id="CHEBI:15378"/>
        <dbReference type="ChEBI" id="CHEBI:29999"/>
        <dbReference type="ChEBI" id="CHEBI:30616"/>
        <dbReference type="ChEBI" id="CHEBI:83421"/>
        <dbReference type="ChEBI" id="CHEBI:456216"/>
        <dbReference type="EC" id="2.7.11.1"/>
    </reaction>
</comment>
<evidence type="ECO:0000259" key="12">
    <source>
        <dbReference type="PROSITE" id="PS50011"/>
    </source>
</evidence>
<evidence type="ECO:0000256" key="10">
    <source>
        <dbReference type="PROSITE-ProRule" id="PRU10141"/>
    </source>
</evidence>
<keyword evidence="2" id="KW-0723">Serine/threonine-protein kinase</keyword>
<keyword evidence="3" id="KW-0808">Transferase</keyword>
<feature type="region of interest" description="Disordered" evidence="11">
    <location>
        <begin position="328"/>
        <end position="359"/>
    </location>
</feature>
<keyword evidence="4" id="KW-0677">Repeat</keyword>
<proteinExistence type="predicted"/>
<dbReference type="InterPro" id="IPR005543">
    <property type="entry name" value="PASTA_dom"/>
</dbReference>
<keyword evidence="5 10" id="KW-0547">Nucleotide-binding</keyword>
<dbReference type="EC" id="2.7.11.1" evidence="1"/>
<comment type="catalytic activity">
    <reaction evidence="8">
        <text>L-threonyl-[protein] + ATP = O-phospho-L-threonyl-[protein] + ADP + H(+)</text>
        <dbReference type="Rhea" id="RHEA:46608"/>
        <dbReference type="Rhea" id="RHEA-COMP:11060"/>
        <dbReference type="Rhea" id="RHEA-COMP:11605"/>
        <dbReference type="ChEBI" id="CHEBI:15378"/>
        <dbReference type="ChEBI" id="CHEBI:30013"/>
        <dbReference type="ChEBI" id="CHEBI:30616"/>
        <dbReference type="ChEBI" id="CHEBI:61977"/>
        <dbReference type="ChEBI" id="CHEBI:456216"/>
        <dbReference type="EC" id="2.7.11.1"/>
    </reaction>
</comment>
<dbReference type="CDD" id="cd14014">
    <property type="entry name" value="STKc_PknB_like"/>
    <property type="match status" value="1"/>
</dbReference>
<evidence type="ECO:0000256" key="6">
    <source>
        <dbReference type="ARBA" id="ARBA00022777"/>
    </source>
</evidence>
<keyword evidence="7 10" id="KW-0067">ATP-binding</keyword>
<evidence type="ECO:0000259" key="13">
    <source>
        <dbReference type="PROSITE" id="PS51178"/>
    </source>
</evidence>
<dbReference type="SMART" id="SM00740">
    <property type="entry name" value="PASTA"/>
    <property type="match status" value="1"/>
</dbReference>
<evidence type="ECO:0000256" key="7">
    <source>
        <dbReference type="ARBA" id="ARBA00022840"/>
    </source>
</evidence>
<evidence type="ECO:0000256" key="2">
    <source>
        <dbReference type="ARBA" id="ARBA00022527"/>
    </source>
</evidence>